<dbReference type="Proteomes" id="UP001164743">
    <property type="component" value="Chromosome 9A"/>
</dbReference>
<proteinExistence type="predicted"/>
<gene>
    <name evidence="2" type="ORF">PtA15_9A650</name>
</gene>
<organism evidence="2 3">
    <name type="scientific">Puccinia triticina</name>
    <dbReference type="NCBI Taxonomy" id="208348"/>
    <lineage>
        <taxon>Eukaryota</taxon>
        <taxon>Fungi</taxon>
        <taxon>Dikarya</taxon>
        <taxon>Basidiomycota</taxon>
        <taxon>Pucciniomycotina</taxon>
        <taxon>Pucciniomycetes</taxon>
        <taxon>Pucciniales</taxon>
        <taxon>Pucciniaceae</taxon>
        <taxon>Puccinia</taxon>
    </lineage>
</organism>
<evidence type="ECO:0000256" key="1">
    <source>
        <dbReference type="SAM" id="MobiDB-lite"/>
    </source>
</evidence>
<protein>
    <submittedName>
        <fullName evidence="2">Uncharacterized protein</fullName>
    </submittedName>
</protein>
<reference evidence="2" key="1">
    <citation type="submission" date="2022-10" db="EMBL/GenBank/DDBJ databases">
        <title>Puccinia triticina Genome sequencing and assembly.</title>
        <authorList>
            <person name="Li C."/>
        </authorList>
    </citation>
    <scope>NUCLEOTIDE SEQUENCE</scope>
    <source>
        <strain evidence="2">Pt15</strain>
    </source>
</reference>
<dbReference type="EMBL" id="CP110429">
    <property type="protein sequence ID" value="WAQ88523.1"/>
    <property type="molecule type" value="Genomic_DNA"/>
</dbReference>
<dbReference type="GeneID" id="77813777"/>
<evidence type="ECO:0000313" key="2">
    <source>
        <dbReference type="EMBL" id="WAQ88523.1"/>
    </source>
</evidence>
<feature type="region of interest" description="Disordered" evidence="1">
    <location>
        <begin position="104"/>
        <end position="160"/>
    </location>
</feature>
<accession>A0ABY7CTB3</accession>
<feature type="compositionally biased region" description="Basic residues" evidence="1">
    <location>
        <begin position="145"/>
        <end position="157"/>
    </location>
</feature>
<evidence type="ECO:0000313" key="3">
    <source>
        <dbReference type="Proteomes" id="UP001164743"/>
    </source>
</evidence>
<keyword evidence="3" id="KW-1185">Reference proteome</keyword>
<name>A0ABY7CTB3_9BASI</name>
<dbReference type="RefSeq" id="XP_053024078.1">
    <property type="nucleotide sequence ID" value="XM_053172882.1"/>
</dbReference>
<sequence length="186" mass="20799">MASRYWFGGTWYRLEGNAFGYPLAGTRHPRAGTRRTRRAPARRCRMRCWVSAFGEQTGAYPGTRLPRSLVFPAPLSLILGDCASVTLAVPASVTLAVPANSRKPISHTLADRRPPRPHQRPLAPAPPLAESRRALQPGIQDPRPRRNTQSRPQRRPRAPVGLVEYAPRCLLFPHPRKSWEVPLVPP</sequence>